<evidence type="ECO:0000313" key="2">
    <source>
        <dbReference type="Proteomes" id="UP001234178"/>
    </source>
</evidence>
<evidence type="ECO:0000313" key="1">
    <source>
        <dbReference type="EMBL" id="KAK4026684.1"/>
    </source>
</evidence>
<proteinExistence type="predicted"/>
<keyword evidence="2" id="KW-1185">Reference proteome</keyword>
<organism evidence="1 2">
    <name type="scientific">Daphnia magna</name>
    <dbReference type="NCBI Taxonomy" id="35525"/>
    <lineage>
        <taxon>Eukaryota</taxon>
        <taxon>Metazoa</taxon>
        <taxon>Ecdysozoa</taxon>
        <taxon>Arthropoda</taxon>
        <taxon>Crustacea</taxon>
        <taxon>Branchiopoda</taxon>
        <taxon>Diplostraca</taxon>
        <taxon>Cladocera</taxon>
        <taxon>Anomopoda</taxon>
        <taxon>Daphniidae</taxon>
        <taxon>Daphnia</taxon>
    </lineage>
</organism>
<dbReference type="Proteomes" id="UP001234178">
    <property type="component" value="Unassembled WGS sequence"/>
</dbReference>
<sequence length="115" mass="13011">MLSQDMSDNIKKHSRRLLLCNSIAGQQRRAHHLCFVVRNRAAGIRFSPSKKRKEALKLVHQQVNTWGNTRCGCPWLRSISNPNSNKAKDDSLSLTEASCWANVQHFTGAQLLITL</sequence>
<accession>A0ABR0ANI9</accession>
<name>A0ABR0ANI9_9CRUS</name>
<gene>
    <name evidence="1" type="ORF">OUZ56_015711</name>
</gene>
<protein>
    <submittedName>
        <fullName evidence="1">Uncharacterized protein</fullName>
    </submittedName>
</protein>
<dbReference type="EMBL" id="JAOYFB010000038">
    <property type="protein sequence ID" value="KAK4026684.1"/>
    <property type="molecule type" value="Genomic_DNA"/>
</dbReference>
<reference evidence="1 2" key="1">
    <citation type="journal article" date="2023" name="Nucleic Acids Res.">
        <title>The hologenome of Daphnia magna reveals possible DNA methylation and microbiome-mediated evolution of the host genome.</title>
        <authorList>
            <person name="Chaturvedi A."/>
            <person name="Li X."/>
            <person name="Dhandapani V."/>
            <person name="Marshall H."/>
            <person name="Kissane S."/>
            <person name="Cuenca-Cambronero M."/>
            <person name="Asole G."/>
            <person name="Calvet F."/>
            <person name="Ruiz-Romero M."/>
            <person name="Marangio P."/>
            <person name="Guigo R."/>
            <person name="Rago D."/>
            <person name="Mirbahai L."/>
            <person name="Eastwood N."/>
            <person name="Colbourne J.K."/>
            <person name="Zhou J."/>
            <person name="Mallon E."/>
            <person name="Orsini L."/>
        </authorList>
    </citation>
    <scope>NUCLEOTIDE SEQUENCE [LARGE SCALE GENOMIC DNA]</scope>
    <source>
        <strain evidence="1">LRV0_1</strain>
    </source>
</reference>
<comment type="caution">
    <text evidence="1">The sequence shown here is derived from an EMBL/GenBank/DDBJ whole genome shotgun (WGS) entry which is preliminary data.</text>
</comment>